<keyword evidence="3" id="KW-1185">Reference proteome</keyword>
<proteinExistence type="predicted"/>
<dbReference type="Proteomes" id="UP000230002">
    <property type="component" value="Unassembled WGS sequence"/>
</dbReference>
<reference evidence="2 3" key="1">
    <citation type="journal article" date="2015" name="Sci. Rep.">
        <title>Chromosome-level genome map provides insights into diverse defense mechanisms in the medicinal fungus Ganoderma sinense.</title>
        <authorList>
            <person name="Zhu Y."/>
            <person name="Xu J."/>
            <person name="Sun C."/>
            <person name="Zhou S."/>
            <person name="Xu H."/>
            <person name="Nelson D.R."/>
            <person name="Qian J."/>
            <person name="Song J."/>
            <person name="Luo H."/>
            <person name="Xiang L."/>
            <person name="Li Y."/>
            <person name="Xu Z."/>
            <person name="Ji A."/>
            <person name="Wang L."/>
            <person name="Lu S."/>
            <person name="Hayward A."/>
            <person name="Sun W."/>
            <person name="Li X."/>
            <person name="Schwartz D.C."/>
            <person name="Wang Y."/>
            <person name="Chen S."/>
        </authorList>
    </citation>
    <scope>NUCLEOTIDE SEQUENCE [LARGE SCALE GENOMIC DNA]</scope>
    <source>
        <strain evidence="2 3">ZZ0214-1</strain>
    </source>
</reference>
<dbReference type="AlphaFoldDB" id="A0A2G8S9G9"/>
<evidence type="ECO:0000256" key="1">
    <source>
        <dbReference type="SAM" id="MobiDB-lite"/>
    </source>
</evidence>
<gene>
    <name evidence="2" type="ORF">GSI_07585</name>
</gene>
<organism evidence="2 3">
    <name type="scientific">Ganoderma sinense ZZ0214-1</name>
    <dbReference type="NCBI Taxonomy" id="1077348"/>
    <lineage>
        <taxon>Eukaryota</taxon>
        <taxon>Fungi</taxon>
        <taxon>Dikarya</taxon>
        <taxon>Basidiomycota</taxon>
        <taxon>Agaricomycotina</taxon>
        <taxon>Agaricomycetes</taxon>
        <taxon>Polyporales</taxon>
        <taxon>Polyporaceae</taxon>
        <taxon>Ganoderma</taxon>
    </lineage>
</organism>
<dbReference type="EMBL" id="AYKW01000015">
    <property type="protein sequence ID" value="PIL30399.1"/>
    <property type="molecule type" value="Genomic_DNA"/>
</dbReference>
<sequence length="113" mass="12298">MADNRVPSRAAPHAPQDFGPSLESPAADRSFPPTLERVLVQLLQGRRSGNTDSQNAQALLATPMGYLLENVAMPDARQRIVLLKPAWMSGHFPELLAGESADVQFYTGLKAAW</sequence>
<protein>
    <submittedName>
        <fullName evidence="2">Uncharacterized protein</fullName>
    </submittedName>
</protein>
<name>A0A2G8S9G9_9APHY</name>
<evidence type="ECO:0000313" key="3">
    <source>
        <dbReference type="Proteomes" id="UP000230002"/>
    </source>
</evidence>
<evidence type="ECO:0000313" key="2">
    <source>
        <dbReference type="EMBL" id="PIL30399.1"/>
    </source>
</evidence>
<comment type="caution">
    <text evidence="2">The sequence shown here is derived from an EMBL/GenBank/DDBJ whole genome shotgun (WGS) entry which is preliminary data.</text>
</comment>
<feature type="region of interest" description="Disordered" evidence="1">
    <location>
        <begin position="1"/>
        <end position="30"/>
    </location>
</feature>
<accession>A0A2G8S9G9</accession>